<reference evidence="1 2" key="1">
    <citation type="journal article" date="2013" name="Genome Announc.">
        <title>Draft Genome Sequence of Gallibacterium anatis bv. haemolytica 12656-12 Liver, an Isolate Obtained from the Liver of a Septicemic Chicken.</title>
        <authorList>
            <person name="Kudirkiene E."/>
            <person name="Christensen H."/>
            <person name="Bojesen A.M."/>
        </authorList>
    </citation>
    <scope>NUCLEOTIDE SEQUENCE [LARGE SCALE GENOMIC DNA]</scope>
    <source>
        <strain evidence="1">12656/12</strain>
    </source>
</reference>
<sequence length="38" mass="4284">MFKILMMIGLLWCAYELDLGADCDGHYCGANSEMIVKK</sequence>
<accession>U1IAX4</accession>
<comment type="caution">
    <text evidence="1">The sequence shown here is derived from an EMBL/GenBank/DDBJ whole genome shotgun (WGS) entry which is preliminary data.</text>
</comment>
<gene>
    <name evidence="1" type="ORF">N561_00740</name>
</gene>
<protein>
    <submittedName>
        <fullName evidence="1">Uncharacterized protein</fullName>
    </submittedName>
</protein>
<dbReference type="AlphaFoldDB" id="U1IAX4"/>
<evidence type="ECO:0000313" key="2">
    <source>
        <dbReference type="Proteomes" id="UP000016529"/>
    </source>
</evidence>
<name>U1IAX4_9PAST</name>
<organism evidence="1 2">
    <name type="scientific">Gallibacterium anatis 12656/12</name>
    <dbReference type="NCBI Taxonomy" id="1195244"/>
    <lineage>
        <taxon>Bacteria</taxon>
        <taxon>Pseudomonadati</taxon>
        <taxon>Pseudomonadota</taxon>
        <taxon>Gammaproteobacteria</taxon>
        <taxon>Pasteurellales</taxon>
        <taxon>Pasteurellaceae</taxon>
        <taxon>Gallibacterium</taxon>
    </lineage>
</organism>
<dbReference type="PATRIC" id="fig|1195244.3.peg.144"/>
<dbReference type="Proteomes" id="UP000016529">
    <property type="component" value="Unassembled WGS sequence"/>
</dbReference>
<dbReference type="EMBL" id="AVOX01000004">
    <property type="protein sequence ID" value="ERF79484.1"/>
    <property type="molecule type" value="Genomic_DNA"/>
</dbReference>
<evidence type="ECO:0000313" key="1">
    <source>
        <dbReference type="EMBL" id="ERF79484.1"/>
    </source>
</evidence>
<proteinExistence type="predicted"/>